<reference evidence="7 8" key="1">
    <citation type="submission" date="2018-04" db="EMBL/GenBank/DDBJ databases">
        <authorList>
            <person name="Go L.Y."/>
            <person name="Mitchell J.A."/>
        </authorList>
    </citation>
    <scope>NUCLEOTIDE SEQUENCE [LARGE SCALE GENOMIC DNA]</scope>
    <source>
        <strain evidence="7">ULC066bin1</strain>
    </source>
</reference>
<proteinExistence type="predicted"/>
<sequence>MGQAQLPPQEPANSTFAKNLGRVGVGLAIALTATSLGAFWYGRYFLNEQLSPLLQVELTKSLKRPLQLGKVERVGFSSIRFSRSVIPPTSKESNFLAVEAIEVKVDLWNYLTRRQIGLDAIVEQPQVFLKQDASGLLQLPEIKPPETQTKDGFIDLRTVTFKDAQVTIQTVAKGELVSISQMQIDSNWKIADLNNQSLKMNGTGRLTLPNLAAIAAPPNPEQLKKAIEAASADKDGNKGNVTFGIDWDLTRGQGSVNIQSQDLQVVAIQGFAVSLPFEVQQGKLDAEAKITVNAEKAAPSDSMLAASKISITAKLTDGAVKSPQLKKLITEIAGQLTFDGTNATLSEFSAQYGLFKGTVDGTFNQQKGFNLNFASAALDLGKGIESFDIKTPVAIAGEVKLSGKLTGTVQKPSLVLNITTPKTVSFDRVVVDRFLATIELKDLNTLLIKKVQASSTGATLSGEGQIKLPQKNAPAEILFTSSLVGVAEDFAKLYNTKLPIAVGQVTSSLQITGNLANPQMLAQIEAPNATYPSRGEVFLADGLATIRNTKVRFPIGEIGLAGTYNIVSGAWKSQLNSNGIPLSAFLLNQKGIIEGFINLRSDRGGFTLADITGDGTVRLPQGLTEVPDAIAANLIWDGKNLLVPSLQVGSYLTANGKVDLAFPNNSLDQLPTGIAGINLDLISRNVNINRLASLSSAISPQASGILNFRGNLSGALDSLKIAGALQLDNVDLASLGSSLAKKGLIVPSRGSLDFNGTVNGALSDPRLVGNVRVAGLKVNQVELDNLTFNGVLDGIGNIPQATGDLLLAGLRVDKLAFDPRLEGKLNFDGNQGLNVDLRGRRDRITARLDRAFRPIDFNVNLGEATANGRRLENNPNRLQVAIANLPLPLIASFTGQNDVSGKLSSNLVVDFSSSPTAKGEVTVERPRFGRVVAERAIAKLSYANGILDVKDGSLIVRQGESNNEYKFQLTYNPNIEDPIVGAVEIAQGRMQDLFATLQWANIVDASQVFSLAKTGSRDLQPLESIKLLGEPLYKQLQYLTQIELRQEQQETVNSARNFNLPPLTDFRGDIKGTVTFGLNKRRGVRVGFNLVGKKFEYGKFAVDDVQVEGRYANGVFNIAKANFQSNKSYGRLTKARIRLTPSSNPLFRFREQSGEIELKDFPIESLRPLPFFSAIPFDLTGKVNGNLSISGTNLLDLGVKGQLSLADGSVNRQAIDFIALKFEYKNLNINFNANMKVAGKDAVVASGLVSVFGFFNVKLDVKNEGIAFINIFNQPVRWVDGIGDINITASGTVRDPKIAGKILVDNAKVRIAGLPGDFTGVQGSIDFTSDRLISNITSNFSEGKLALKGILPISNAGLLREDSPEYQQALAINADRLKLNVRDISSDNFNSRVIVRGSLLLPRLTGEVALGDGRVVIGNDADPNSASANANNDLPDVIFDRLAVKLQNMQVTRSPLFNFLGEGALIVNGTLQKPEPEGRVNITRGQFNAISTRFRLDRAYENFVEFKPTQGINPSLNVRVAGTVAEITRVPINSNRPNDLFSPNEVPASNLGSQRTLKVQASVTGTALAPDIRLTSSPPRSQAEIIALIGGGILQQQSGSDPAAALASFAGSTVLNFLQDAIGDALNLAEFNLSPVTTNTNGSSRNGTLGLSAEAAIDISNSFSISLQRIINDSTQPTNFSIRYRLDPNILLRGNYGSDGKTGVSIEYENRF</sequence>
<keyword evidence="4 5" id="KW-0472">Membrane</keyword>
<protein>
    <recommendedName>
        <fullName evidence="6">Translocation and assembly module TamB C-terminal domain-containing protein</fullName>
    </recommendedName>
</protein>
<dbReference type="InterPro" id="IPR007452">
    <property type="entry name" value="TamB_C"/>
</dbReference>
<evidence type="ECO:0000313" key="7">
    <source>
        <dbReference type="EMBL" id="PZO42362.1"/>
    </source>
</evidence>
<evidence type="ECO:0000259" key="6">
    <source>
        <dbReference type="Pfam" id="PF04357"/>
    </source>
</evidence>
<dbReference type="GO" id="GO:0009306">
    <property type="term" value="P:protein secretion"/>
    <property type="evidence" value="ECO:0007669"/>
    <property type="project" value="InterPro"/>
</dbReference>
<comment type="caution">
    <text evidence="7">The sequence shown here is derived from an EMBL/GenBank/DDBJ whole genome shotgun (WGS) entry which is preliminary data.</text>
</comment>
<keyword evidence="3 5" id="KW-1133">Transmembrane helix</keyword>
<dbReference type="GO" id="GO:0005886">
    <property type="term" value="C:plasma membrane"/>
    <property type="evidence" value="ECO:0007669"/>
    <property type="project" value="InterPro"/>
</dbReference>
<keyword evidence="2 5" id="KW-0812">Transmembrane</keyword>
<accession>A0A2W4WCZ2</accession>
<feature type="transmembrane region" description="Helical" evidence="5">
    <location>
        <begin position="20"/>
        <end position="41"/>
    </location>
</feature>
<reference evidence="7 8" key="2">
    <citation type="submission" date="2018-06" db="EMBL/GenBank/DDBJ databases">
        <title>Metagenomic assembly of (sub)arctic Cyanobacteria and their associated microbiome from non-axenic cultures.</title>
        <authorList>
            <person name="Baurain D."/>
        </authorList>
    </citation>
    <scope>NUCLEOTIDE SEQUENCE [LARGE SCALE GENOMIC DNA]</scope>
    <source>
        <strain evidence="7">ULC066bin1</strain>
    </source>
</reference>
<dbReference type="PANTHER" id="PTHR34457:SF3">
    <property type="entry name" value="PROTEIN TIC236, CHLOROPLASTIC"/>
    <property type="match status" value="1"/>
</dbReference>
<evidence type="ECO:0000313" key="8">
    <source>
        <dbReference type="Proteomes" id="UP000249467"/>
    </source>
</evidence>
<feature type="domain" description="Translocation and assembly module TamB C-terminal" evidence="6">
    <location>
        <begin position="1336"/>
        <end position="1712"/>
    </location>
</feature>
<dbReference type="Proteomes" id="UP000249467">
    <property type="component" value="Unassembled WGS sequence"/>
</dbReference>
<dbReference type="Pfam" id="PF04357">
    <property type="entry name" value="TamB"/>
    <property type="match status" value="1"/>
</dbReference>
<gene>
    <name evidence="7" type="ORF">DCF19_07145</name>
</gene>
<dbReference type="InterPro" id="IPR053022">
    <property type="entry name" value="Chloroplast_translocon_comp"/>
</dbReference>
<dbReference type="EMBL" id="QBML01000007">
    <property type="protein sequence ID" value="PZO42362.1"/>
    <property type="molecule type" value="Genomic_DNA"/>
</dbReference>
<name>A0A2W4WCZ2_9CYAN</name>
<evidence type="ECO:0000256" key="4">
    <source>
        <dbReference type="ARBA" id="ARBA00023136"/>
    </source>
</evidence>
<organism evidence="7 8">
    <name type="scientific">Pseudanabaena frigida</name>
    <dbReference type="NCBI Taxonomy" id="945775"/>
    <lineage>
        <taxon>Bacteria</taxon>
        <taxon>Bacillati</taxon>
        <taxon>Cyanobacteriota</taxon>
        <taxon>Cyanophyceae</taxon>
        <taxon>Pseudanabaenales</taxon>
        <taxon>Pseudanabaenaceae</taxon>
        <taxon>Pseudanabaena</taxon>
    </lineage>
</organism>
<evidence type="ECO:0000256" key="5">
    <source>
        <dbReference type="SAM" id="Phobius"/>
    </source>
</evidence>
<evidence type="ECO:0000256" key="2">
    <source>
        <dbReference type="ARBA" id="ARBA00022692"/>
    </source>
</evidence>
<evidence type="ECO:0000256" key="1">
    <source>
        <dbReference type="ARBA" id="ARBA00004167"/>
    </source>
</evidence>
<evidence type="ECO:0000256" key="3">
    <source>
        <dbReference type="ARBA" id="ARBA00022989"/>
    </source>
</evidence>
<dbReference type="PANTHER" id="PTHR34457">
    <property type="entry name" value="EMBRYO DEFECTIVE 2410"/>
    <property type="match status" value="1"/>
</dbReference>
<comment type="subcellular location">
    <subcellularLocation>
        <location evidence="1">Membrane</location>
        <topology evidence="1">Single-pass membrane protein</topology>
    </subcellularLocation>
</comment>